<dbReference type="Proteomes" id="UP001244011">
    <property type="component" value="Unassembled WGS sequence"/>
</dbReference>
<dbReference type="PANTHER" id="PTHR36847:SF1">
    <property type="entry name" value="AMIDOLIGASE ENZYME"/>
    <property type="match status" value="1"/>
</dbReference>
<sequence>MEGHNSFQFGVELEFLLGSRKKVHHNWKSLAKDLSKRLQKAGISNHVNDGNDKSWENYREWSIVQEVTIPSQPAKNLWGIELVSPVYPIYSYWAADLDTIFTALHKAFSLVPSPHCSTHVHVSGAPDPLSPADLAALAKSALYHEPALDLLFPPARRAGQYWCRSIRASEALGGVAALGDCLAVVDRAAAAAAGGGGYAGVVEAVNLFPAASPYGRAHGWKADAVRGKVYKWDFSRMVGAEEGAGAGAATVEFRQPPGQILQLIFTTSSQ</sequence>
<name>A0AAJ0BUH4_9PEZI</name>
<gene>
    <name evidence="1" type="ORF">QBC33DRAFT_517744</name>
</gene>
<dbReference type="InterPro" id="IPR022025">
    <property type="entry name" value="Amidoligase_2"/>
</dbReference>
<dbReference type="RefSeq" id="XP_060280674.1">
    <property type="nucleotide sequence ID" value="XM_060426205.1"/>
</dbReference>
<evidence type="ECO:0000313" key="2">
    <source>
        <dbReference type="Proteomes" id="UP001244011"/>
    </source>
</evidence>
<dbReference type="AlphaFoldDB" id="A0AAJ0BUH4"/>
<dbReference type="PANTHER" id="PTHR36847">
    <property type="entry name" value="AMIDOLIGASE ENZYME"/>
    <property type="match status" value="1"/>
</dbReference>
<dbReference type="Pfam" id="PF12224">
    <property type="entry name" value="Amidoligase_2"/>
    <property type="match status" value="1"/>
</dbReference>
<keyword evidence="2" id="KW-1185">Reference proteome</keyword>
<accession>A0AAJ0BUH4</accession>
<organism evidence="1 2">
    <name type="scientific">Phialemonium atrogriseum</name>
    <dbReference type="NCBI Taxonomy" id="1093897"/>
    <lineage>
        <taxon>Eukaryota</taxon>
        <taxon>Fungi</taxon>
        <taxon>Dikarya</taxon>
        <taxon>Ascomycota</taxon>
        <taxon>Pezizomycotina</taxon>
        <taxon>Sordariomycetes</taxon>
        <taxon>Sordariomycetidae</taxon>
        <taxon>Cephalothecales</taxon>
        <taxon>Cephalothecaceae</taxon>
        <taxon>Phialemonium</taxon>
    </lineage>
</organism>
<dbReference type="GeneID" id="85309392"/>
<evidence type="ECO:0000313" key="1">
    <source>
        <dbReference type="EMBL" id="KAK1764461.1"/>
    </source>
</evidence>
<reference evidence="1" key="1">
    <citation type="submission" date="2023-06" db="EMBL/GenBank/DDBJ databases">
        <title>Genome-scale phylogeny and comparative genomics of the fungal order Sordariales.</title>
        <authorList>
            <consortium name="Lawrence Berkeley National Laboratory"/>
            <person name="Hensen N."/>
            <person name="Bonometti L."/>
            <person name="Westerberg I."/>
            <person name="Brannstrom I.O."/>
            <person name="Guillou S."/>
            <person name="Cros-Aarteil S."/>
            <person name="Calhoun S."/>
            <person name="Haridas S."/>
            <person name="Kuo A."/>
            <person name="Mondo S."/>
            <person name="Pangilinan J."/>
            <person name="Riley R."/>
            <person name="Labutti K."/>
            <person name="Andreopoulos B."/>
            <person name="Lipzen A."/>
            <person name="Chen C."/>
            <person name="Yanf M."/>
            <person name="Daum C."/>
            <person name="Ng V."/>
            <person name="Clum A."/>
            <person name="Steindorff A."/>
            <person name="Ohm R."/>
            <person name="Martin F."/>
            <person name="Silar P."/>
            <person name="Natvig D."/>
            <person name="Lalanne C."/>
            <person name="Gautier V."/>
            <person name="Ament-Velasquez S.L."/>
            <person name="Kruys A."/>
            <person name="Hutchinson M.I."/>
            <person name="Powell A.J."/>
            <person name="Barry K."/>
            <person name="Miller A.N."/>
            <person name="Grigoriev I.V."/>
            <person name="Debuchy R."/>
            <person name="Gladieux P."/>
            <person name="Thoren M.H."/>
            <person name="Johannesson H."/>
        </authorList>
    </citation>
    <scope>NUCLEOTIDE SEQUENCE</scope>
    <source>
        <strain evidence="1">8032-3</strain>
    </source>
</reference>
<protein>
    <submittedName>
        <fullName evidence="1">Amidoligase enzyme-domain-containing protein</fullName>
    </submittedName>
</protein>
<proteinExistence type="predicted"/>
<comment type="caution">
    <text evidence="1">The sequence shown here is derived from an EMBL/GenBank/DDBJ whole genome shotgun (WGS) entry which is preliminary data.</text>
</comment>
<dbReference type="EMBL" id="MU839020">
    <property type="protein sequence ID" value="KAK1764461.1"/>
    <property type="molecule type" value="Genomic_DNA"/>
</dbReference>